<reference evidence="1 2" key="1">
    <citation type="submission" date="2013-11" db="EMBL/GenBank/DDBJ databases">
        <title>The Genome Sequence of Phytophthora parasitica P1569.</title>
        <authorList>
            <consortium name="The Broad Institute Genomics Platform"/>
            <person name="Russ C."/>
            <person name="Tyler B."/>
            <person name="Panabieres F."/>
            <person name="Shan W."/>
            <person name="Tripathy S."/>
            <person name="Grunwald N."/>
            <person name="Machado M."/>
            <person name="Johnson C.S."/>
            <person name="Arredondo F."/>
            <person name="Hong C."/>
            <person name="Coffey M."/>
            <person name="Young S.K."/>
            <person name="Zeng Q."/>
            <person name="Gargeya S."/>
            <person name="Fitzgerald M."/>
            <person name="Abouelleil A."/>
            <person name="Alvarado L."/>
            <person name="Chapman S.B."/>
            <person name="Gainer-Dewar J."/>
            <person name="Goldberg J."/>
            <person name="Griggs A."/>
            <person name="Gujja S."/>
            <person name="Hansen M."/>
            <person name="Howarth C."/>
            <person name="Imamovic A."/>
            <person name="Ireland A."/>
            <person name="Larimer J."/>
            <person name="McCowan C."/>
            <person name="Murphy C."/>
            <person name="Pearson M."/>
            <person name="Poon T.W."/>
            <person name="Priest M."/>
            <person name="Roberts A."/>
            <person name="Saif S."/>
            <person name="Shea T."/>
            <person name="Sykes S."/>
            <person name="Wortman J."/>
            <person name="Nusbaum C."/>
            <person name="Birren B."/>
        </authorList>
    </citation>
    <scope>NUCLEOTIDE SEQUENCE [LARGE SCALE GENOMIC DNA]</scope>
    <source>
        <strain evidence="1 2">P1569</strain>
    </source>
</reference>
<evidence type="ECO:0000313" key="1">
    <source>
        <dbReference type="EMBL" id="ETI56987.1"/>
    </source>
</evidence>
<protein>
    <submittedName>
        <fullName evidence="1">Uncharacterized protein</fullName>
    </submittedName>
</protein>
<dbReference type="AlphaFoldDB" id="V9G2H7"/>
<sequence>MTISTSFSRSLYLTLQLFPFYASSCHGCQRQTVFFHPHGQAWALHCVRDRHWSQVRSESDAKFQPRWRRRVIEGDIVAERGIGEAVCCFTSYDGYGEAGDFPSLILSR</sequence>
<name>V9G2H7_PHYNI</name>
<dbReference type="EMBL" id="ANIZ01000111">
    <property type="protein sequence ID" value="ETI56987.1"/>
    <property type="molecule type" value="Genomic_DNA"/>
</dbReference>
<keyword evidence="2" id="KW-1185">Reference proteome</keyword>
<dbReference type="Proteomes" id="UP000018721">
    <property type="component" value="Unassembled WGS sequence"/>
</dbReference>
<gene>
    <name evidence="1" type="ORF">F443_00652</name>
</gene>
<dbReference type="HOGENOM" id="CLU_2202211_0_0_1"/>
<proteinExistence type="predicted"/>
<comment type="caution">
    <text evidence="1">The sequence shown here is derived from an EMBL/GenBank/DDBJ whole genome shotgun (WGS) entry which is preliminary data.</text>
</comment>
<evidence type="ECO:0000313" key="2">
    <source>
        <dbReference type="Proteomes" id="UP000018721"/>
    </source>
</evidence>
<accession>V9G2H7</accession>
<organism evidence="1 2">
    <name type="scientific">Phytophthora nicotianae P1569</name>
    <dbReference type="NCBI Taxonomy" id="1317065"/>
    <lineage>
        <taxon>Eukaryota</taxon>
        <taxon>Sar</taxon>
        <taxon>Stramenopiles</taxon>
        <taxon>Oomycota</taxon>
        <taxon>Peronosporomycetes</taxon>
        <taxon>Peronosporales</taxon>
        <taxon>Peronosporaceae</taxon>
        <taxon>Phytophthora</taxon>
    </lineage>
</organism>